<feature type="region of interest" description="Disordered" evidence="1">
    <location>
        <begin position="1"/>
        <end position="35"/>
    </location>
</feature>
<dbReference type="AlphaFoldDB" id="A0A4R5B7K6"/>
<gene>
    <name evidence="2" type="ORF">E1298_25020</name>
</gene>
<evidence type="ECO:0000313" key="2">
    <source>
        <dbReference type="EMBL" id="TDD80919.1"/>
    </source>
</evidence>
<evidence type="ECO:0000313" key="3">
    <source>
        <dbReference type="Proteomes" id="UP000294513"/>
    </source>
</evidence>
<feature type="region of interest" description="Disordered" evidence="1">
    <location>
        <begin position="122"/>
        <end position="141"/>
    </location>
</feature>
<protein>
    <submittedName>
        <fullName evidence="2">Uncharacterized protein</fullName>
    </submittedName>
</protein>
<comment type="caution">
    <text evidence="2">The sequence shown here is derived from an EMBL/GenBank/DDBJ whole genome shotgun (WGS) entry which is preliminary data.</text>
</comment>
<proteinExistence type="predicted"/>
<feature type="compositionally biased region" description="Gly residues" evidence="1">
    <location>
        <begin position="1"/>
        <end position="16"/>
    </location>
</feature>
<organism evidence="2 3">
    <name type="scientific">Actinomadura rubrisoli</name>
    <dbReference type="NCBI Taxonomy" id="2530368"/>
    <lineage>
        <taxon>Bacteria</taxon>
        <taxon>Bacillati</taxon>
        <taxon>Actinomycetota</taxon>
        <taxon>Actinomycetes</taxon>
        <taxon>Streptosporangiales</taxon>
        <taxon>Thermomonosporaceae</taxon>
        <taxon>Actinomadura</taxon>
    </lineage>
</organism>
<evidence type="ECO:0000256" key="1">
    <source>
        <dbReference type="SAM" id="MobiDB-lite"/>
    </source>
</evidence>
<dbReference type="Proteomes" id="UP000294513">
    <property type="component" value="Unassembled WGS sequence"/>
</dbReference>
<accession>A0A4R5B7K6</accession>
<name>A0A4R5B7K6_9ACTN</name>
<sequence length="141" mass="15020">MRGGRGGGGRGGARSGEGGREGAGRQGGPGRPACSLGCAHVLSPWEVWPEGRPSGWEEGSRRQPQHKPAVVNQLLTAKEYVRVRAVHESAGHVQLLVVRDSRRGHRVGASVRRAAVLISAPRCAPPRRPVPAGRRSPRTPR</sequence>
<dbReference type="EMBL" id="SMKU01000145">
    <property type="protein sequence ID" value="TDD80919.1"/>
    <property type="molecule type" value="Genomic_DNA"/>
</dbReference>
<reference evidence="2 3" key="1">
    <citation type="submission" date="2019-03" db="EMBL/GenBank/DDBJ databases">
        <title>Draft genome sequences of novel Actinobacteria.</title>
        <authorList>
            <person name="Sahin N."/>
            <person name="Ay H."/>
            <person name="Saygin H."/>
        </authorList>
    </citation>
    <scope>NUCLEOTIDE SEQUENCE [LARGE SCALE GENOMIC DNA]</scope>
    <source>
        <strain evidence="2 3">H3C3</strain>
    </source>
</reference>
<keyword evidence="3" id="KW-1185">Reference proteome</keyword>